<comment type="caution">
    <text evidence="1">The sequence shown here is derived from an EMBL/GenBank/DDBJ whole genome shotgun (WGS) entry which is preliminary data.</text>
</comment>
<reference evidence="2" key="1">
    <citation type="submission" date="2017-08" db="EMBL/GenBank/DDBJ databases">
        <title>A dynamic microbial community with high functional redundancy inhabits the cold, oxic subseafloor aquifer.</title>
        <authorList>
            <person name="Tully B.J."/>
            <person name="Wheat C.G."/>
            <person name="Glazer B.T."/>
            <person name="Huber J.A."/>
        </authorList>
    </citation>
    <scope>NUCLEOTIDE SEQUENCE [LARGE SCALE GENOMIC DNA]</scope>
</reference>
<evidence type="ECO:0000313" key="1">
    <source>
        <dbReference type="EMBL" id="PCI28979.1"/>
    </source>
</evidence>
<dbReference type="EMBL" id="NVSR01000022">
    <property type="protein sequence ID" value="PCI28979.1"/>
    <property type="molecule type" value="Genomic_DNA"/>
</dbReference>
<gene>
    <name evidence="1" type="ORF">COB67_05185</name>
</gene>
<organism evidence="1 2">
    <name type="scientific">SAR324 cluster bacterium</name>
    <dbReference type="NCBI Taxonomy" id="2024889"/>
    <lineage>
        <taxon>Bacteria</taxon>
        <taxon>Deltaproteobacteria</taxon>
        <taxon>SAR324 cluster</taxon>
    </lineage>
</organism>
<evidence type="ECO:0000313" key="2">
    <source>
        <dbReference type="Proteomes" id="UP000218113"/>
    </source>
</evidence>
<protein>
    <submittedName>
        <fullName evidence="1">Uncharacterized protein</fullName>
    </submittedName>
</protein>
<dbReference type="Proteomes" id="UP000218113">
    <property type="component" value="Unassembled WGS sequence"/>
</dbReference>
<name>A0A2A4T6R5_9DELT</name>
<sequence length="166" mass="19206">MGKVIDFHSEVKRRKAEEERREKIRLQLLEEVVDTLESDFCFDFRENLKKLSINVTALGELTKDEGLQNVDIIFSRKVEPAKVKKVLPSNGYLKENITELMDEERLVTIQYLGPNEYQWEILVNSMAEFYIKDGYSTGFTHSQGGQEVIDELAILLSDRLGITFLD</sequence>
<dbReference type="AlphaFoldDB" id="A0A2A4T6R5"/>
<proteinExistence type="predicted"/>
<accession>A0A2A4T6R5</accession>